<name>A0A2I0IDR0_PUNGR</name>
<dbReference type="EMBL" id="PGOL01003297">
    <property type="protein sequence ID" value="PKI41800.1"/>
    <property type="molecule type" value="Genomic_DNA"/>
</dbReference>
<protein>
    <submittedName>
        <fullName evidence="2">Uncharacterized protein</fullName>
    </submittedName>
</protein>
<evidence type="ECO:0000313" key="3">
    <source>
        <dbReference type="Proteomes" id="UP000233551"/>
    </source>
</evidence>
<sequence>MNPHTIFVGSPSQVMATTGLAFRTANVESNQSPQTNSPSPFSQLPSGGLDNNNLDVKEVTTPKKGSCTGGKWQWEEDERLLSWWLNVEQDLMVGDNQPTYILGEDLQYCLDVDTKNLLQEEC</sequence>
<reference evidence="2 3" key="1">
    <citation type="submission" date="2017-11" db="EMBL/GenBank/DDBJ databases">
        <title>De-novo sequencing of pomegranate (Punica granatum L.) genome.</title>
        <authorList>
            <person name="Akparov Z."/>
            <person name="Amiraslanov A."/>
            <person name="Hajiyeva S."/>
            <person name="Abbasov M."/>
            <person name="Kaur K."/>
            <person name="Hamwieh A."/>
            <person name="Solovyev V."/>
            <person name="Salamov A."/>
            <person name="Braich B."/>
            <person name="Kosarev P."/>
            <person name="Mahmoud A."/>
            <person name="Hajiyev E."/>
            <person name="Babayeva S."/>
            <person name="Izzatullayeva V."/>
            <person name="Mammadov A."/>
            <person name="Mammadov A."/>
            <person name="Sharifova S."/>
            <person name="Ojaghi J."/>
            <person name="Eynullazada K."/>
            <person name="Bayramov B."/>
            <person name="Abdulazimova A."/>
            <person name="Shahmuradov I."/>
        </authorList>
    </citation>
    <scope>NUCLEOTIDE SEQUENCE [LARGE SCALE GENOMIC DNA]</scope>
    <source>
        <strain evidence="3">cv. AG2017</strain>
        <tissue evidence="2">Leaf</tissue>
    </source>
</reference>
<evidence type="ECO:0000313" key="2">
    <source>
        <dbReference type="EMBL" id="PKI41800.1"/>
    </source>
</evidence>
<comment type="caution">
    <text evidence="2">The sequence shown here is derived from an EMBL/GenBank/DDBJ whole genome shotgun (WGS) entry which is preliminary data.</text>
</comment>
<feature type="compositionally biased region" description="Low complexity" evidence="1">
    <location>
        <begin position="29"/>
        <end position="43"/>
    </location>
</feature>
<organism evidence="2 3">
    <name type="scientific">Punica granatum</name>
    <name type="common">Pomegranate</name>
    <dbReference type="NCBI Taxonomy" id="22663"/>
    <lineage>
        <taxon>Eukaryota</taxon>
        <taxon>Viridiplantae</taxon>
        <taxon>Streptophyta</taxon>
        <taxon>Embryophyta</taxon>
        <taxon>Tracheophyta</taxon>
        <taxon>Spermatophyta</taxon>
        <taxon>Magnoliopsida</taxon>
        <taxon>eudicotyledons</taxon>
        <taxon>Gunneridae</taxon>
        <taxon>Pentapetalae</taxon>
        <taxon>rosids</taxon>
        <taxon>malvids</taxon>
        <taxon>Myrtales</taxon>
        <taxon>Lythraceae</taxon>
        <taxon>Punica</taxon>
    </lineage>
</organism>
<dbReference type="Proteomes" id="UP000233551">
    <property type="component" value="Unassembled WGS sequence"/>
</dbReference>
<keyword evidence="3" id="KW-1185">Reference proteome</keyword>
<gene>
    <name evidence="2" type="ORF">CRG98_037800</name>
</gene>
<accession>A0A2I0IDR0</accession>
<feature type="region of interest" description="Disordered" evidence="1">
    <location>
        <begin position="24"/>
        <end position="70"/>
    </location>
</feature>
<dbReference type="AlphaFoldDB" id="A0A2I0IDR0"/>
<evidence type="ECO:0000256" key="1">
    <source>
        <dbReference type="SAM" id="MobiDB-lite"/>
    </source>
</evidence>
<proteinExistence type="predicted"/>